<evidence type="ECO:0000313" key="7">
    <source>
        <dbReference type="EMBL" id="MCX2974925.1"/>
    </source>
</evidence>
<keyword evidence="2" id="KW-0479">Metal-binding</keyword>
<dbReference type="Gene3D" id="2.30.40.10">
    <property type="entry name" value="Urease, subunit C, domain 1"/>
    <property type="match status" value="1"/>
</dbReference>
<sequence length="385" mass="40631">MPGRDMSSAVSAGHVFDGKIWLDNYGLLLEGGNIQALLPRADIPRDIPHNNLGDLSLAPGLIDIQVNGGGGVMLNNNPSAEGVACMVQAHRQFGTTGLAPTVISDTPKVQRAAAAAVAQAREAGEMSVLALHIEGPHFEPQRRGTHKAEMIRPISDSDLSWLTSLQDFPVIVTLAPEHAAPGQIHALAAAGLIVCAGHTNATYEQIQTSIDDGLRGFTHLFNAMSPLEARAPGTVGAALESDSTWAGIIADGHHVHPTSIRLAHRTKAPGKLLLVSDAMSTVGGPAHFEIYGEQISAKNGRLVNAEGKLAGSAIALIDAVRIAHEEAGIALGECLRMASLYPATFLGMDEQLGRLQPGYRADMLAFDKKYCVSDTWVAGQHQRCA</sequence>
<dbReference type="PANTHER" id="PTHR11113">
    <property type="entry name" value="N-ACETYLGLUCOSAMINE-6-PHOSPHATE DEACETYLASE"/>
    <property type="match status" value="1"/>
</dbReference>
<keyword evidence="8" id="KW-1185">Reference proteome</keyword>
<dbReference type="Pfam" id="PF01979">
    <property type="entry name" value="Amidohydro_1"/>
    <property type="match status" value="1"/>
</dbReference>
<dbReference type="InterPro" id="IPR003764">
    <property type="entry name" value="GlcNAc_6-P_deAcase"/>
</dbReference>
<dbReference type="GO" id="GO:0008448">
    <property type="term" value="F:N-acetylglucosamine-6-phosphate deacetylase activity"/>
    <property type="evidence" value="ECO:0007669"/>
    <property type="project" value="UniProtKB-EC"/>
</dbReference>
<dbReference type="InterPro" id="IPR032466">
    <property type="entry name" value="Metal_Hydrolase"/>
</dbReference>
<reference evidence="7" key="1">
    <citation type="submission" date="2019-02" db="EMBL/GenBank/DDBJ databases">
        <authorList>
            <person name="Li S.-H."/>
        </authorList>
    </citation>
    <scope>NUCLEOTIDE SEQUENCE</scope>
    <source>
        <strain evidence="7">IMCC8485</strain>
    </source>
</reference>
<evidence type="ECO:0000259" key="6">
    <source>
        <dbReference type="Pfam" id="PF01979"/>
    </source>
</evidence>
<accession>A0ABT3SYB9</accession>
<evidence type="ECO:0000256" key="4">
    <source>
        <dbReference type="ARBA" id="ARBA00023277"/>
    </source>
</evidence>
<dbReference type="PIRSF" id="PIRSF038994">
    <property type="entry name" value="NagA"/>
    <property type="match status" value="1"/>
</dbReference>
<name>A0ABT3SYB9_9GAMM</name>
<comment type="caution">
    <text evidence="7">The sequence shown here is derived from an EMBL/GenBank/DDBJ whole genome shotgun (WGS) entry which is preliminary data.</text>
</comment>
<dbReference type="Gene3D" id="3.20.20.140">
    <property type="entry name" value="Metal-dependent hydrolases"/>
    <property type="match status" value="1"/>
</dbReference>
<evidence type="ECO:0000256" key="2">
    <source>
        <dbReference type="ARBA" id="ARBA00022723"/>
    </source>
</evidence>
<dbReference type="PANTHER" id="PTHR11113:SF14">
    <property type="entry name" value="N-ACETYLGLUCOSAMINE-6-PHOSPHATE DEACETYLASE"/>
    <property type="match status" value="1"/>
</dbReference>
<dbReference type="SUPFAM" id="SSF51556">
    <property type="entry name" value="Metallo-dependent hydrolases"/>
    <property type="match status" value="1"/>
</dbReference>
<evidence type="ECO:0000313" key="8">
    <source>
        <dbReference type="Proteomes" id="UP001143307"/>
    </source>
</evidence>
<keyword evidence="3 5" id="KW-0378">Hydrolase</keyword>
<dbReference type="InterPro" id="IPR011059">
    <property type="entry name" value="Metal-dep_hydrolase_composite"/>
</dbReference>
<dbReference type="RefSeq" id="WP_279253593.1">
    <property type="nucleotide sequence ID" value="NZ_SHNP01000005.1"/>
</dbReference>
<dbReference type="InterPro" id="IPR006680">
    <property type="entry name" value="Amidohydro-rel"/>
</dbReference>
<comment type="similarity">
    <text evidence="1 5">Belongs to the metallo-dependent hydrolases superfamily. NagA family.</text>
</comment>
<keyword evidence="4 5" id="KW-0119">Carbohydrate metabolism</keyword>
<evidence type="ECO:0000256" key="5">
    <source>
        <dbReference type="PIRNR" id="PIRNR038994"/>
    </source>
</evidence>
<dbReference type="EC" id="3.5.1.25" evidence="7"/>
<gene>
    <name evidence="7" type="primary">nagA</name>
    <name evidence="7" type="ORF">EYC87_15130</name>
</gene>
<proteinExistence type="inferred from homology"/>
<dbReference type="EMBL" id="SHNP01000005">
    <property type="protein sequence ID" value="MCX2974925.1"/>
    <property type="molecule type" value="Genomic_DNA"/>
</dbReference>
<dbReference type="NCBIfam" id="TIGR00221">
    <property type="entry name" value="nagA"/>
    <property type="match status" value="1"/>
</dbReference>
<feature type="domain" description="Amidohydrolase-related" evidence="6">
    <location>
        <begin position="57"/>
        <end position="380"/>
    </location>
</feature>
<evidence type="ECO:0000256" key="1">
    <source>
        <dbReference type="ARBA" id="ARBA00010716"/>
    </source>
</evidence>
<evidence type="ECO:0000256" key="3">
    <source>
        <dbReference type="ARBA" id="ARBA00022801"/>
    </source>
</evidence>
<organism evidence="7 8">
    <name type="scientific">Candidatus Seongchinamella marina</name>
    <dbReference type="NCBI Taxonomy" id="2518990"/>
    <lineage>
        <taxon>Bacteria</taxon>
        <taxon>Pseudomonadati</taxon>
        <taxon>Pseudomonadota</taxon>
        <taxon>Gammaproteobacteria</taxon>
        <taxon>Cellvibrionales</taxon>
        <taxon>Halieaceae</taxon>
        <taxon>Seongchinamella</taxon>
    </lineage>
</organism>
<dbReference type="Proteomes" id="UP001143307">
    <property type="component" value="Unassembled WGS sequence"/>
</dbReference>
<dbReference type="SUPFAM" id="SSF51338">
    <property type="entry name" value="Composite domain of metallo-dependent hydrolases"/>
    <property type="match status" value="1"/>
</dbReference>
<protein>
    <submittedName>
        <fullName evidence="7">N-acetylglucosamine-6-phosphate deacetylase</fullName>
        <ecNumber evidence="7">3.5.1.25</ecNumber>
    </submittedName>
</protein>